<dbReference type="EMBL" id="QENQ01000001">
    <property type="protein sequence ID" value="PVX29204.1"/>
    <property type="molecule type" value="Genomic_DNA"/>
</dbReference>
<comment type="caution">
    <text evidence="5">The sequence shown here is derived from an EMBL/GenBank/DDBJ whole genome shotgun (WGS) entry which is preliminary data.</text>
</comment>
<sequence length="354" mass="39798">MALNLGVIEGFFGKPWSWADRTTVLRTLAAAGYRFYHYGPKADPFLRRRWREPHPPEQFAALAAFAAECRARKVRFGVALTPVGSTHPFGEESRAALKQKLRQLDALGLDDLAILFDDLPAELPDLARGQAELVDFCANNSRATQVFFCPSFYSDDPILERAWGKRPPAYLPELGRYLDRAVRVYWTGEEVVSREIGVAHLQRVQQELGRKVCLWDNYPVNDGVRMSQFLHLRAFTGRPAAIRHHVSGHAINPASQPILSCIPALTLAASYREGERYAYGAAFLDAATTVLGRELATILRRDILPLQDTGLDNLGPRFAELRERYGAIDHPAAREITAWLDGRFRTTLEEVQTQ</sequence>
<dbReference type="OrthoDB" id="9760892at2"/>
<dbReference type="PANTHER" id="PTHR13170:SF16">
    <property type="entry name" value="PROTEIN O-GLCNACASE"/>
    <property type="match status" value="1"/>
</dbReference>
<dbReference type="SUPFAM" id="SSF51445">
    <property type="entry name" value="(Trans)glycosidases"/>
    <property type="match status" value="1"/>
</dbReference>
<dbReference type="PANTHER" id="PTHR13170">
    <property type="entry name" value="O-GLCNACASE"/>
    <property type="match status" value="1"/>
</dbReference>
<gene>
    <name evidence="5" type="ORF">DD559_07570</name>
</gene>
<organism evidence="5 6">
    <name type="scientific">Sphingomonas pokkalii</name>
    <dbReference type="NCBI Taxonomy" id="2175090"/>
    <lineage>
        <taxon>Bacteria</taxon>
        <taxon>Pseudomonadati</taxon>
        <taxon>Pseudomonadota</taxon>
        <taxon>Alphaproteobacteria</taxon>
        <taxon>Sphingomonadales</taxon>
        <taxon>Sphingomonadaceae</taxon>
        <taxon>Sphingomonas</taxon>
    </lineage>
</organism>
<evidence type="ECO:0000259" key="4">
    <source>
        <dbReference type="PROSITE" id="PS52009"/>
    </source>
</evidence>
<dbReference type="Pfam" id="PF07555">
    <property type="entry name" value="NAGidase"/>
    <property type="match status" value="1"/>
</dbReference>
<dbReference type="InterPro" id="IPR011496">
    <property type="entry name" value="O-GlcNAcase_cat"/>
</dbReference>
<dbReference type="GO" id="GO:1901135">
    <property type="term" value="P:carbohydrate derivative metabolic process"/>
    <property type="evidence" value="ECO:0007669"/>
    <property type="project" value="UniProtKB-ARBA"/>
</dbReference>
<evidence type="ECO:0000256" key="3">
    <source>
        <dbReference type="PROSITE-ProRule" id="PRU01353"/>
    </source>
</evidence>
<keyword evidence="2 3" id="KW-0326">Glycosidase</keyword>
<keyword evidence="6" id="KW-1185">Reference proteome</keyword>
<dbReference type="AlphaFoldDB" id="A0A2U0SD32"/>
<proteinExistence type="inferred from homology"/>
<name>A0A2U0SD32_9SPHN</name>
<evidence type="ECO:0000313" key="5">
    <source>
        <dbReference type="EMBL" id="PVX29204.1"/>
    </source>
</evidence>
<keyword evidence="1 3" id="KW-0378">Hydrolase</keyword>
<dbReference type="Gene3D" id="3.20.20.80">
    <property type="entry name" value="Glycosidases"/>
    <property type="match status" value="1"/>
</dbReference>
<reference evidence="5 6" key="1">
    <citation type="submission" date="2018-05" db="EMBL/GenBank/DDBJ databases">
        <title>Description of Sphingomonas pokkalii sp nov, isolated from the rhizosphere of saline tolerant pokkali rice and its draft genome analysis.</title>
        <authorList>
            <person name="Menon R."/>
            <person name="Kumari S."/>
            <person name="Rameshkumar N."/>
        </authorList>
    </citation>
    <scope>NUCLEOTIDE SEQUENCE [LARGE SCALE GENOMIC DNA]</scope>
    <source>
        <strain evidence="5 6">L3B27</strain>
    </source>
</reference>
<evidence type="ECO:0000313" key="6">
    <source>
        <dbReference type="Proteomes" id="UP000245890"/>
    </source>
</evidence>
<dbReference type="GO" id="GO:0015929">
    <property type="term" value="F:hexosaminidase activity"/>
    <property type="evidence" value="ECO:0007669"/>
    <property type="project" value="UniProtKB-ARBA"/>
</dbReference>
<feature type="domain" description="GH84" evidence="4">
    <location>
        <begin position="3"/>
        <end position="275"/>
    </location>
</feature>
<protein>
    <submittedName>
        <fullName evidence="5">Hyaluronidase</fullName>
    </submittedName>
</protein>
<feature type="active site" description="Proton donor" evidence="3">
    <location>
        <position position="118"/>
    </location>
</feature>
<evidence type="ECO:0000256" key="1">
    <source>
        <dbReference type="ARBA" id="ARBA00022801"/>
    </source>
</evidence>
<comment type="similarity">
    <text evidence="3">Belongs to the glycosyl hydrolase 84 family.</text>
</comment>
<dbReference type="InterPro" id="IPR051822">
    <property type="entry name" value="Glycosyl_Hydrolase_84"/>
</dbReference>
<dbReference type="InterPro" id="IPR017853">
    <property type="entry name" value="GH"/>
</dbReference>
<dbReference type="PROSITE" id="PS52009">
    <property type="entry name" value="GH84"/>
    <property type="match status" value="1"/>
</dbReference>
<accession>A0A2U0SD32</accession>
<evidence type="ECO:0000256" key="2">
    <source>
        <dbReference type="ARBA" id="ARBA00023295"/>
    </source>
</evidence>
<dbReference type="RefSeq" id="WP_116468643.1">
    <property type="nucleotide sequence ID" value="NZ_QENQ01000001.1"/>
</dbReference>
<dbReference type="Proteomes" id="UP000245890">
    <property type="component" value="Unassembled WGS sequence"/>
</dbReference>